<sequence>MVICSKCVLFQAKLNPSKKSFLEILLASQQGLSRLEIADSSSKCGKENCRLGEVIWDVACRQIGDKCGINMIFNLNSEILKEKSCVIRCECEREFIEKGGQCVRALIFKRKTTSERTTTDFISPE</sequence>
<dbReference type="InterPro" id="IPR054450">
    <property type="entry name" value="TIL-like_dom"/>
</dbReference>
<organism evidence="3 5">
    <name type="scientific">Dracunculus medinensis</name>
    <name type="common">Guinea worm</name>
    <dbReference type="NCBI Taxonomy" id="318479"/>
    <lineage>
        <taxon>Eukaryota</taxon>
        <taxon>Metazoa</taxon>
        <taxon>Ecdysozoa</taxon>
        <taxon>Nematoda</taxon>
        <taxon>Chromadorea</taxon>
        <taxon>Rhabditida</taxon>
        <taxon>Spirurina</taxon>
        <taxon>Dracunculoidea</taxon>
        <taxon>Dracunculidae</taxon>
        <taxon>Dracunculus</taxon>
    </lineage>
</organism>
<accession>A0A0N4U391</accession>
<feature type="domain" description="TIL-like" evidence="1">
    <location>
        <begin position="62"/>
        <end position="104"/>
    </location>
</feature>
<evidence type="ECO:0000313" key="4">
    <source>
        <dbReference type="Proteomes" id="UP000274756"/>
    </source>
</evidence>
<dbReference type="AlphaFoldDB" id="A0A0N4U391"/>
<keyword evidence="4" id="KW-1185">Reference proteome</keyword>
<dbReference type="WBParaSite" id="DME_0000118801-mRNA-1">
    <property type="protein sequence ID" value="DME_0000118801-mRNA-1"/>
    <property type="gene ID" value="DME_0000118801"/>
</dbReference>
<evidence type="ECO:0000313" key="2">
    <source>
        <dbReference type="EMBL" id="VDN55575.1"/>
    </source>
</evidence>
<gene>
    <name evidence="2" type="ORF">DME_LOCUS5548</name>
</gene>
<dbReference type="Pfam" id="PF22897">
    <property type="entry name" value="TIL_2"/>
    <property type="match status" value="1"/>
</dbReference>
<evidence type="ECO:0000313" key="3">
    <source>
        <dbReference type="Proteomes" id="UP000038040"/>
    </source>
</evidence>
<evidence type="ECO:0000259" key="1">
    <source>
        <dbReference type="Pfam" id="PF22897"/>
    </source>
</evidence>
<name>A0A0N4U391_DRAME</name>
<evidence type="ECO:0000313" key="5">
    <source>
        <dbReference type="WBParaSite" id="DME_0000118801-mRNA-1"/>
    </source>
</evidence>
<reference evidence="2 4" key="2">
    <citation type="submission" date="2018-11" db="EMBL/GenBank/DDBJ databases">
        <authorList>
            <consortium name="Pathogen Informatics"/>
        </authorList>
    </citation>
    <scope>NUCLEOTIDE SEQUENCE [LARGE SCALE GENOMIC DNA]</scope>
</reference>
<dbReference type="Proteomes" id="UP000274756">
    <property type="component" value="Unassembled WGS sequence"/>
</dbReference>
<reference evidence="5" key="1">
    <citation type="submission" date="2017-02" db="UniProtKB">
        <authorList>
            <consortium name="WormBaseParasite"/>
        </authorList>
    </citation>
    <scope>IDENTIFICATION</scope>
</reference>
<protein>
    <recommendedName>
        <fullName evidence="1">TIL-like domain-containing protein</fullName>
    </recommendedName>
</protein>
<proteinExistence type="predicted"/>
<dbReference type="EMBL" id="UYYG01001152">
    <property type="protein sequence ID" value="VDN55575.1"/>
    <property type="molecule type" value="Genomic_DNA"/>
</dbReference>
<dbReference type="Proteomes" id="UP000038040">
    <property type="component" value="Unplaced"/>
</dbReference>